<dbReference type="GeneID" id="7450675"/>
<protein>
    <recommendedName>
        <fullName evidence="3">glycerol kinase</fullName>
        <ecNumber evidence="3">2.7.1.30</ecNumber>
    </recommendedName>
    <alternativeName>
        <fullName evidence="9">ATP:glycerol 3-phosphotransferase</fullName>
    </alternativeName>
</protein>
<dbReference type="AlphaFoldDB" id="B5YNF4"/>
<dbReference type="GO" id="GO:0005739">
    <property type="term" value="C:mitochondrion"/>
    <property type="evidence" value="ECO:0000318"/>
    <property type="project" value="GO_Central"/>
</dbReference>
<dbReference type="Proteomes" id="UP000001449">
    <property type="component" value="Chromosome 7"/>
</dbReference>
<dbReference type="GO" id="GO:0019563">
    <property type="term" value="P:glycerol catabolic process"/>
    <property type="evidence" value="ECO:0007669"/>
    <property type="project" value="UniProtKB-UniPathway"/>
</dbReference>
<evidence type="ECO:0000256" key="5">
    <source>
        <dbReference type="ARBA" id="ARBA00022741"/>
    </source>
</evidence>
<dbReference type="GO" id="GO:0006641">
    <property type="term" value="P:triglyceride metabolic process"/>
    <property type="evidence" value="ECO:0000318"/>
    <property type="project" value="GO_Central"/>
</dbReference>
<evidence type="ECO:0000256" key="11">
    <source>
        <dbReference type="RuleBase" id="RU003733"/>
    </source>
</evidence>
<dbReference type="RefSeq" id="XP_002295903.1">
    <property type="nucleotide sequence ID" value="XM_002295867.1"/>
</dbReference>
<organism evidence="14 15">
    <name type="scientific">Thalassiosira pseudonana</name>
    <name type="common">Marine diatom</name>
    <name type="synonym">Cyclotella nana</name>
    <dbReference type="NCBI Taxonomy" id="35128"/>
    <lineage>
        <taxon>Eukaryota</taxon>
        <taxon>Sar</taxon>
        <taxon>Stramenopiles</taxon>
        <taxon>Ochrophyta</taxon>
        <taxon>Bacillariophyta</taxon>
        <taxon>Coscinodiscophyceae</taxon>
        <taxon>Thalassiosirophycidae</taxon>
        <taxon>Thalassiosirales</taxon>
        <taxon>Thalassiosiraceae</taxon>
        <taxon>Thalassiosira</taxon>
    </lineage>
</organism>
<dbReference type="InterPro" id="IPR043129">
    <property type="entry name" value="ATPase_NBD"/>
</dbReference>
<dbReference type="EMBL" id="CP001160">
    <property type="protein sequence ID" value="ACI64620.1"/>
    <property type="molecule type" value="Genomic_DNA"/>
</dbReference>
<reference evidence="14 15" key="2">
    <citation type="journal article" date="2008" name="Nature">
        <title>The Phaeodactylum genome reveals the evolutionary history of diatom genomes.</title>
        <authorList>
            <person name="Bowler C."/>
            <person name="Allen A.E."/>
            <person name="Badger J.H."/>
            <person name="Grimwood J."/>
            <person name="Jabbari K."/>
            <person name="Kuo A."/>
            <person name="Maheswari U."/>
            <person name="Martens C."/>
            <person name="Maumus F."/>
            <person name="Otillar R.P."/>
            <person name="Rayko E."/>
            <person name="Salamov A."/>
            <person name="Vandepoele K."/>
            <person name="Beszteri B."/>
            <person name="Gruber A."/>
            <person name="Heijde M."/>
            <person name="Katinka M."/>
            <person name="Mock T."/>
            <person name="Valentin K."/>
            <person name="Verret F."/>
            <person name="Berges J.A."/>
            <person name="Brownlee C."/>
            <person name="Cadoret J.P."/>
            <person name="Chiovitti A."/>
            <person name="Choi C.J."/>
            <person name="Coesel S."/>
            <person name="De Martino A."/>
            <person name="Detter J.C."/>
            <person name="Durkin C."/>
            <person name="Falciatore A."/>
            <person name="Fournet J."/>
            <person name="Haruta M."/>
            <person name="Huysman M.J."/>
            <person name="Jenkins B.D."/>
            <person name="Jiroutova K."/>
            <person name="Jorgensen R.E."/>
            <person name="Joubert Y."/>
            <person name="Kaplan A."/>
            <person name="Kroger N."/>
            <person name="Kroth P.G."/>
            <person name="La Roche J."/>
            <person name="Lindquist E."/>
            <person name="Lommer M."/>
            <person name="Martin-Jezequel V."/>
            <person name="Lopez P.J."/>
            <person name="Lucas S."/>
            <person name="Mangogna M."/>
            <person name="McGinnis K."/>
            <person name="Medlin L.K."/>
            <person name="Montsant A."/>
            <person name="Oudot-Le Secq M.P."/>
            <person name="Napoli C."/>
            <person name="Obornik M."/>
            <person name="Parker M.S."/>
            <person name="Petit J.L."/>
            <person name="Porcel B.M."/>
            <person name="Poulsen N."/>
            <person name="Robison M."/>
            <person name="Rychlewski L."/>
            <person name="Rynearson T.A."/>
            <person name="Schmutz J."/>
            <person name="Shapiro H."/>
            <person name="Siaut M."/>
            <person name="Stanley M."/>
            <person name="Sussman M.R."/>
            <person name="Taylor A.R."/>
            <person name="Vardi A."/>
            <person name="von Dassow P."/>
            <person name="Vyverman W."/>
            <person name="Willis A."/>
            <person name="Wyrwicz L.S."/>
            <person name="Rokhsar D.S."/>
            <person name="Weissenbach J."/>
            <person name="Armbrust E.V."/>
            <person name="Green B.R."/>
            <person name="Van de Peer Y."/>
            <person name="Grigoriev I.V."/>
        </authorList>
    </citation>
    <scope>NUCLEOTIDE SEQUENCE [LARGE SCALE GENOMIC DNA]</scope>
    <source>
        <strain evidence="14 15">CCMP1335</strain>
    </source>
</reference>
<dbReference type="KEGG" id="tps:THAPS_35518"/>
<comment type="catalytic activity">
    <reaction evidence="10">
        <text>glycerol + ATP = sn-glycerol 3-phosphate + ADP + H(+)</text>
        <dbReference type="Rhea" id="RHEA:21644"/>
        <dbReference type="ChEBI" id="CHEBI:15378"/>
        <dbReference type="ChEBI" id="CHEBI:17754"/>
        <dbReference type="ChEBI" id="CHEBI:30616"/>
        <dbReference type="ChEBI" id="CHEBI:57597"/>
        <dbReference type="ChEBI" id="CHEBI:456216"/>
        <dbReference type="EC" id="2.7.1.30"/>
    </reaction>
</comment>
<dbReference type="InterPro" id="IPR018484">
    <property type="entry name" value="FGGY_N"/>
</dbReference>
<dbReference type="PANTHER" id="PTHR10196">
    <property type="entry name" value="SUGAR KINASE"/>
    <property type="match status" value="1"/>
</dbReference>
<dbReference type="FunCoup" id="B5YNF4">
    <property type="interactions" value="6"/>
</dbReference>
<feature type="domain" description="Carbohydrate kinase FGGY N-terminal" evidence="12">
    <location>
        <begin position="2"/>
        <end position="310"/>
    </location>
</feature>
<evidence type="ECO:0000313" key="15">
    <source>
        <dbReference type="Proteomes" id="UP000001449"/>
    </source>
</evidence>
<dbReference type="SUPFAM" id="SSF53067">
    <property type="entry name" value="Actin-like ATPase domain"/>
    <property type="match status" value="2"/>
</dbReference>
<dbReference type="FunFam" id="3.30.420.40:FF:000007">
    <property type="entry name" value="Glycerol kinase"/>
    <property type="match status" value="1"/>
</dbReference>
<name>B5YNF4_THAPS</name>
<dbReference type="NCBIfam" id="NF000756">
    <property type="entry name" value="PRK00047.1"/>
    <property type="match status" value="1"/>
</dbReference>
<dbReference type="PROSITE" id="PS00445">
    <property type="entry name" value="FGGY_KINASES_2"/>
    <property type="match status" value="1"/>
</dbReference>
<accession>B5YNF4</accession>
<dbReference type="GO" id="GO:0005524">
    <property type="term" value="F:ATP binding"/>
    <property type="evidence" value="ECO:0007669"/>
    <property type="project" value="UniProtKB-KW"/>
</dbReference>
<keyword evidence="5" id="KW-0547">Nucleotide-binding</keyword>
<comment type="similarity">
    <text evidence="2 11">Belongs to the FGGY kinase family.</text>
</comment>
<keyword evidence="4 11" id="KW-0808">Transferase</keyword>
<dbReference type="eggNOG" id="KOG2517">
    <property type="taxonomic scope" value="Eukaryota"/>
</dbReference>
<keyword evidence="8" id="KW-0067">ATP-binding</keyword>
<dbReference type="UniPathway" id="UPA00618">
    <property type="reaction ID" value="UER00672"/>
</dbReference>
<dbReference type="EC" id="2.7.1.30" evidence="3"/>
<evidence type="ECO:0000256" key="4">
    <source>
        <dbReference type="ARBA" id="ARBA00022679"/>
    </source>
</evidence>
<evidence type="ECO:0000256" key="1">
    <source>
        <dbReference type="ARBA" id="ARBA00005190"/>
    </source>
</evidence>
<dbReference type="Gene3D" id="3.30.420.40">
    <property type="match status" value="2"/>
</dbReference>
<dbReference type="GO" id="GO:0046167">
    <property type="term" value="P:glycerol-3-phosphate biosynthetic process"/>
    <property type="evidence" value="ECO:0000318"/>
    <property type="project" value="GO_Central"/>
</dbReference>
<evidence type="ECO:0000256" key="2">
    <source>
        <dbReference type="ARBA" id="ARBA00009156"/>
    </source>
</evidence>
<keyword evidence="7" id="KW-0319">Glycerol metabolism</keyword>
<keyword evidence="15" id="KW-1185">Reference proteome</keyword>
<dbReference type="GO" id="GO:0006071">
    <property type="term" value="P:glycerol metabolic process"/>
    <property type="evidence" value="ECO:0000318"/>
    <property type="project" value="GO_Central"/>
</dbReference>
<dbReference type="Pfam" id="PF00370">
    <property type="entry name" value="FGGY_N"/>
    <property type="match status" value="1"/>
</dbReference>
<dbReference type="FunFam" id="3.30.420.40:FF:000678">
    <property type="entry name" value="Glycerol kinase"/>
    <property type="match status" value="1"/>
</dbReference>
<evidence type="ECO:0000256" key="9">
    <source>
        <dbReference type="ARBA" id="ARBA00043149"/>
    </source>
</evidence>
<feature type="domain" description="Carbohydrate kinase FGGY C-terminal" evidence="13">
    <location>
        <begin position="319"/>
        <end position="518"/>
    </location>
</feature>
<evidence type="ECO:0000256" key="7">
    <source>
        <dbReference type="ARBA" id="ARBA00022798"/>
    </source>
</evidence>
<feature type="non-terminal residue" evidence="14">
    <location>
        <position position="1"/>
    </location>
</feature>
<keyword evidence="6 11" id="KW-0418">Kinase</keyword>
<evidence type="ECO:0000313" key="14">
    <source>
        <dbReference type="EMBL" id="ACI64620.1"/>
    </source>
</evidence>
<dbReference type="InterPro" id="IPR018483">
    <property type="entry name" value="Carb_kinase_FGGY_CS"/>
</dbReference>
<dbReference type="OMA" id="HKTDATN"/>
<proteinExistence type="inferred from homology"/>
<dbReference type="InterPro" id="IPR000577">
    <property type="entry name" value="Carb_kinase_FGGY"/>
</dbReference>
<dbReference type="Pfam" id="PF02782">
    <property type="entry name" value="FGGY_C"/>
    <property type="match status" value="1"/>
</dbReference>
<dbReference type="STRING" id="35128.B5YNF4"/>
<evidence type="ECO:0000256" key="8">
    <source>
        <dbReference type="ARBA" id="ARBA00022840"/>
    </source>
</evidence>
<dbReference type="InParanoid" id="B5YNF4"/>
<dbReference type="PaxDb" id="35128-Thaps35518"/>
<dbReference type="InterPro" id="IPR018485">
    <property type="entry name" value="FGGY_C"/>
</dbReference>
<evidence type="ECO:0000256" key="10">
    <source>
        <dbReference type="ARBA" id="ARBA00052101"/>
    </source>
</evidence>
<dbReference type="PIRSF" id="PIRSF000538">
    <property type="entry name" value="GlpK"/>
    <property type="match status" value="1"/>
</dbReference>
<dbReference type="CDD" id="cd07769">
    <property type="entry name" value="ASKHA_NBD_FGGY_GK"/>
    <property type="match status" value="1"/>
</dbReference>
<evidence type="ECO:0000259" key="13">
    <source>
        <dbReference type="Pfam" id="PF02782"/>
    </source>
</evidence>
<dbReference type="PANTHER" id="PTHR10196:SF69">
    <property type="entry name" value="GLYCEROL KINASE"/>
    <property type="match status" value="1"/>
</dbReference>
<sequence>LIGSIDQGTSSSRFLIVTSTGCMLSTAQVEFDQCYPDRSPHNTDTSDGSSSCAGWHEHDPFAIWDSVVTCIVRTVEELAQRGLDITSGDVSSWIKAVGITNQRETTVAWNDRTGRVYYNAIVWDCSRTNEQAEAIMHEAASSNGGTDANAKPIDALRAKTGLPIASYFAGTKVRWLIDKIPQLQQDITSPTERNHVRFGTIDTWLLYMLTGYQRSIAEMENNERLAYEGGEFKTDVSNASRWLFMNLDTVDWDESLVKAFPVKSALPKIVPSIDCTIGTAHGIPCSDGKMALKNVAIASILGDQQAALFGQTCFHPGEAKCTFGTGLFLMMNTGDTSIPSTQGLLTTVAYQLGKRSNGDESRSKPIFALEGSVAFSGSTLQWLRDKLNIISSASEAEALATSVSSSENMYLVPAFSGLFAPHWRPDARGCMVGLTASHSKAHVVRSALESSAYQAREVFDAMVRDSNVQLKEMRVDGGATANRFLMQFQADILNAPVVRPEYLETTGWGAAVAAGLAMGVWVDLEEVGRMWKVNTKWQPSMSVEKRAECWKGWNKAVQRSLNWLDEGRVSKMCFYARD</sequence>
<evidence type="ECO:0000256" key="3">
    <source>
        <dbReference type="ARBA" id="ARBA00012099"/>
    </source>
</evidence>
<gene>
    <name evidence="14" type="primary">GYK</name>
    <name evidence="14" type="ORF">THAPS_35518</name>
</gene>
<reference evidence="14 15" key="1">
    <citation type="journal article" date="2004" name="Science">
        <title>The genome of the diatom Thalassiosira pseudonana: ecology, evolution, and metabolism.</title>
        <authorList>
            <person name="Armbrust E.V."/>
            <person name="Berges J.A."/>
            <person name="Bowler C."/>
            <person name="Green B.R."/>
            <person name="Martinez D."/>
            <person name="Putnam N.H."/>
            <person name="Zhou S."/>
            <person name="Allen A.E."/>
            <person name="Apt K.E."/>
            <person name="Bechner M."/>
            <person name="Brzezinski M.A."/>
            <person name="Chaal B.K."/>
            <person name="Chiovitti A."/>
            <person name="Davis A.K."/>
            <person name="Demarest M.S."/>
            <person name="Detter J.C."/>
            <person name="Glavina T."/>
            <person name="Goodstein D."/>
            <person name="Hadi M.Z."/>
            <person name="Hellsten U."/>
            <person name="Hildebrand M."/>
            <person name="Jenkins B.D."/>
            <person name="Jurka J."/>
            <person name="Kapitonov V.V."/>
            <person name="Kroger N."/>
            <person name="Lau W.W."/>
            <person name="Lane T.W."/>
            <person name="Larimer F.W."/>
            <person name="Lippmeier J.C."/>
            <person name="Lucas S."/>
            <person name="Medina M."/>
            <person name="Montsant A."/>
            <person name="Obornik M."/>
            <person name="Parker M.S."/>
            <person name="Palenik B."/>
            <person name="Pazour G.J."/>
            <person name="Richardson P.M."/>
            <person name="Rynearson T.A."/>
            <person name="Saito M.A."/>
            <person name="Schwartz D.C."/>
            <person name="Thamatrakoln K."/>
            <person name="Valentin K."/>
            <person name="Vardi A."/>
            <person name="Wilkerson F.P."/>
            <person name="Rokhsar D.S."/>
        </authorList>
    </citation>
    <scope>NUCLEOTIDE SEQUENCE [LARGE SCALE GENOMIC DNA]</scope>
    <source>
        <strain evidence="14 15">CCMP1335</strain>
    </source>
</reference>
<evidence type="ECO:0000259" key="12">
    <source>
        <dbReference type="Pfam" id="PF00370"/>
    </source>
</evidence>
<comment type="pathway">
    <text evidence="1">Polyol metabolism; glycerol degradation via glycerol kinase pathway; sn-glycerol 3-phosphate from glycerol: step 1/1.</text>
</comment>
<evidence type="ECO:0000256" key="6">
    <source>
        <dbReference type="ARBA" id="ARBA00022777"/>
    </source>
</evidence>
<dbReference type="HOGENOM" id="CLU_009281_2_3_1"/>
<dbReference type="GO" id="GO:0004370">
    <property type="term" value="F:glycerol kinase activity"/>
    <property type="evidence" value="ECO:0000318"/>
    <property type="project" value="GO_Central"/>
</dbReference>